<dbReference type="AlphaFoldDB" id="A0A4R8DPG5"/>
<keyword evidence="2" id="KW-0560">Oxidoreductase</keyword>
<name>A0A4R8DPG5_9BACT</name>
<dbReference type="EMBL" id="SODV01000001">
    <property type="protein sequence ID" value="TDW99748.1"/>
    <property type="molecule type" value="Genomic_DNA"/>
</dbReference>
<dbReference type="PANTHER" id="PTHR20883:SF48">
    <property type="entry name" value="ECTOINE DIOXYGENASE"/>
    <property type="match status" value="1"/>
</dbReference>
<accession>A0A4R8DPG5</accession>
<keyword evidence="3" id="KW-1185">Reference proteome</keyword>
<sequence>MSLEQLRTKGYTILDDIYTPAEIRALGDILSQADSSKPTFRRTNDLFAIRQFLKEIQEAHHLIFNEPLMAVVRRYFGEDYFVVKSIYFDKPEQSNWFVAWHQDLTISVDKKVELPGFGPWTVKQDQFAVQPPLQILENIFTVRIHLDPTDEHNGALRVIPGSHLKGIQRFSPELNREENICRVPGGGVMLMRPLLLHASHRTTNAKRRRVIHIEFCNVHLPKGIKWAESTALYF</sequence>
<comment type="caution">
    <text evidence="2">The sequence shown here is derived from an EMBL/GenBank/DDBJ whole genome shotgun (WGS) entry which is preliminary data.</text>
</comment>
<dbReference type="SUPFAM" id="SSF51197">
    <property type="entry name" value="Clavaminate synthase-like"/>
    <property type="match status" value="1"/>
</dbReference>
<dbReference type="InterPro" id="IPR008775">
    <property type="entry name" value="Phytyl_CoA_dOase-like"/>
</dbReference>
<protein>
    <submittedName>
        <fullName evidence="2">Phytanoyl-CoA dioxygenase PhyH</fullName>
    </submittedName>
</protein>
<gene>
    <name evidence="2" type="ORF">EDB95_0759</name>
</gene>
<reference evidence="2 3" key="1">
    <citation type="submission" date="2019-03" db="EMBL/GenBank/DDBJ databases">
        <title>Genomic Encyclopedia of Type Strains, Phase IV (KMG-IV): sequencing the most valuable type-strain genomes for metagenomic binning, comparative biology and taxonomic classification.</title>
        <authorList>
            <person name="Goeker M."/>
        </authorList>
    </citation>
    <scope>NUCLEOTIDE SEQUENCE [LARGE SCALE GENOMIC DNA]</scope>
    <source>
        <strain evidence="2 3">DSM 100059</strain>
    </source>
</reference>
<dbReference type="Gene3D" id="2.60.120.620">
    <property type="entry name" value="q2cbj1_9rhob like domain"/>
    <property type="match status" value="1"/>
</dbReference>
<evidence type="ECO:0000256" key="1">
    <source>
        <dbReference type="ARBA" id="ARBA00001954"/>
    </source>
</evidence>
<dbReference type="RefSeq" id="WP_133990710.1">
    <property type="nucleotide sequence ID" value="NZ_SODV01000001.1"/>
</dbReference>
<evidence type="ECO:0000313" key="2">
    <source>
        <dbReference type="EMBL" id="TDW99748.1"/>
    </source>
</evidence>
<dbReference type="OrthoDB" id="9791262at2"/>
<dbReference type="GO" id="GO:0005506">
    <property type="term" value="F:iron ion binding"/>
    <property type="evidence" value="ECO:0007669"/>
    <property type="project" value="UniProtKB-ARBA"/>
</dbReference>
<dbReference type="Pfam" id="PF05721">
    <property type="entry name" value="PhyH"/>
    <property type="match status" value="1"/>
</dbReference>
<organism evidence="2 3">
    <name type="scientific">Dinghuibacter silviterrae</name>
    <dbReference type="NCBI Taxonomy" id="1539049"/>
    <lineage>
        <taxon>Bacteria</taxon>
        <taxon>Pseudomonadati</taxon>
        <taxon>Bacteroidota</taxon>
        <taxon>Chitinophagia</taxon>
        <taxon>Chitinophagales</taxon>
        <taxon>Chitinophagaceae</taxon>
        <taxon>Dinghuibacter</taxon>
    </lineage>
</organism>
<dbReference type="GO" id="GO:0016706">
    <property type="term" value="F:2-oxoglutarate-dependent dioxygenase activity"/>
    <property type="evidence" value="ECO:0007669"/>
    <property type="project" value="UniProtKB-ARBA"/>
</dbReference>
<comment type="cofactor">
    <cofactor evidence="1">
        <name>Fe(2+)</name>
        <dbReference type="ChEBI" id="CHEBI:29033"/>
    </cofactor>
</comment>
<dbReference type="PANTHER" id="PTHR20883">
    <property type="entry name" value="PHYTANOYL-COA DIOXYGENASE DOMAIN CONTAINING 1"/>
    <property type="match status" value="1"/>
</dbReference>
<evidence type="ECO:0000313" key="3">
    <source>
        <dbReference type="Proteomes" id="UP000294498"/>
    </source>
</evidence>
<proteinExistence type="predicted"/>
<keyword evidence="2" id="KW-0223">Dioxygenase</keyword>
<dbReference type="Proteomes" id="UP000294498">
    <property type="component" value="Unassembled WGS sequence"/>
</dbReference>